<protein>
    <submittedName>
        <fullName evidence="2">Uncharacterized protein</fullName>
    </submittedName>
</protein>
<feature type="compositionally biased region" description="Polar residues" evidence="1">
    <location>
        <begin position="261"/>
        <end position="271"/>
    </location>
</feature>
<dbReference type="EMBL" id="CP035733">
    <property type="protein sequence ID" value="QGY81322.1"/>
    <property type="molecule type" value="Genomic_DNA"/>
</dbReference>
<feature type="region of interest" description="Disordered" evidence="1">
    <location>
        <begin position="118"/>
        <end position="271"/>
    </location>
</feature>
<dbReference type="OrthoDB" id="7597377at2"/>
<gene>
    <name evidence="2" type="ORF">EUU25_12265</name>
</gene>
<dbReference type="Proteomes" id="UP000428803">
    <property type="component" value="Chromosome"/>
</dbReference>
<dbReference type="RefSeq" id="WP_158901386.1">
    <property type="nucleotide sequence ID" value="NZ_CP035733.1"/>
</dbReference>
<dbReference type="AlphaFoldDB" id="A0A6I6LG51"/>
<dbReference type="PROSITE" id="PS51257">
    <property type="entry name" value="PROKAR_LIPOPROTEIN"/>
    <property type="match status" value="1"/>
</dbReference>
<feature type="compositionally biased region" description="Basic and acidic residues" evidence="1">
    <location>
        <begin position="147"/>
        <end position="169"/>
    </location>
</feature>
<feature type="compositionally biased region" description="Pro residues" evidence="1">
    <location>
        <begin position="231"/>
        <end position="244"/>
    </location>
</feature>
<organism evidence="2 3">
    <name type="scientific">Sphingorhabdus lacus</name>
    <dbReference type="NCBI Taxonomy" id="392610"/>
    <lineage>
        <taxon>Bacteria</taxon>
        <taxon>Pseudomonadati</taxon>
        <taxon>Pseudomonadota</taxon>
        <taxon>Alphaproteobacteria</taxon>
        <taxon>Sphingomonadales</taxon>
        <taxon>Sphingomonadaceae</taxon>
        <taxon>Sphingorhabdus</taxon>
    </lineage>
</organism>
<evidence type="ECO:0000313" key="2">
    <source>
        <dbReference type="EMBL" id="QGY81322.1"/>
    </source>
</evidence>
<evidence type="ECO:0000256" key="1">
    <source>
        <dbReference type="SAM" id="MobiDB-lite"/>
    </source>
</evidence>
<sequence>MKNNIQLIGRGALLKFSLLTVASLGLSGCVYDVGLGYASDGYYDDAYECDPYGGYDSYYQCDYGHGFYNIGYGGGWYDSYWYPGYGFYLFDNVGRRYPMRDHHRRYWGEKRHNWYRENRGRHHDGGRYQGRGRGYTGNATPGAVGWPERHGGRVRDDDDNRRGRGERRNGRNQQWSGGDGTGVNAIPTPNPEVVQRPGRGRDRGDGFRNGASGGERAGRAYRGNPNQVAPQPAPQAAPPAPRAAPSPQRDQPQRPPAPRPNRTQGENVRDQ</sequence>
<proteinExistence type="predicted"/>
<keyword evidence="3" id="KW-1185">Reference proteome</keyword>
<dbReference type="KEGG" id="slaa:EUU25_12265"/>
<evidence type="ECO:0000313" key="3">
    <source>
        <dbReference type="Proteomes" id="UP000428803"/>
    </source>
</evidence>
<name>A0A6I6LG51_9SPHN</name>
<reference evidence="3" key="1">
    <citation type="submission" date="2019-01" db="EMBL/GenBank/DDBJ databases">
        <title>Sphingorhabdus lacus sp.nov., isolated from an oligotrophic freshwater lake.</title>
        <authorList>
            <person name="Park M."/>
        </authorList>
    </citation>
    <scope>NUCLEOTIDE SEQUENCE [LARGE SCALE GENOMIC DNA]</scope>
    <source>
        <strain evidence="3">IMCC1753</strain>
    </source>
</reference>
<accession>A0A6I6LG51</accession>